<organism evidence="2 3">
    <name type="scientific">Streptosporangium nondiastaticum</name>
    <dbReference type="NCBI Taxonomy" id="35764"/>
    <lineage>
        <taxon>Bacteria</taxon>
        <taxon>Bacillati</taxon>
        <taxon>Actinomycetota</taxon>
        <taxon>Actinomycetes</taxon>
        <taxon>Streptosporangiales</taxon>
        <taxon>Streptosporangiaceae</taxon>
        <taxon>Streptosporangium</taxon>
    </lineage>
</organism>
<name>A0A9X7JM12_9ACTN</name>
<dbReference type="Proteomes" id="UP000242427">
    <property type="component" value="Unassembled WGS sequence"/>
</dbReference>
<dbReference type="Gene3D" id="1.25.40.20">
    <property type="entry name" value="Ankyrin repeat-containing domain"/>
    <property type="match status" value="1"/>
</dbReference>
<dbReference type="AlphaFoldDB" id="A0A9X7JM12"/>
<dbReference type="SUPFAM" id="SSF48403">
    <property type="entry name" value="Ankyrin repeat"/>
    <property type="match status" value="1"/>
</dbReference>
<accession>A0A9X7JM12</accession>
<dbReference type="OrthoDB" id="3283992at2"/>
<dbReference type="SMART" id="SM00248">
    <property type="entry name" value="ANK"/>
    <property type="match status" value="2"/>
</dbReference>
<dbReference type="EMBL" id="PXWG01000095">
    <property type="protein sequence ID" value="PSJ25921.1"/>
    <property type="molecule type" value="Genomic_DNA"/>
</dbReference>
<comment type="caution">
    <text evidence="2">The sequence shown here is derived from an EMBL/GenBank/DDBJ whole genome shotgun (WGS) entry which is preliminary data.</text>
</comment>
<proteinExistence type="predicted"/>
<evidence type="ECO:0000313" key="2">
    <source>
        <dbReference type="EMBL" id="PSJ25921.1"/>
    </source>
</evidence>
<feature type="repeat" description="ANK" evidence="1">
    <location>
        <begin position="48"/>
        <end position="80"/>
    </location>
</feature>
<dbReference type="InterPro" id="IPR036770">
    <property type="entry name" value="Ankyrin_rpt-contain_sf"/>
</dbReference>
<reference evidence="2 3" key="1">
    <citation type="submission" date="2018-03" db="EMBL/GenBank/DDBJ databases">
        <title>Chitinolytic properties of Streptosporangium nondiastaticum TBG75A20.</title>
        <authorList>
            <person name="Gayathri V."/>
            <person name="Shiburaj S."/>
        </authorList>
    </citation>
    <scope>NUCLEOTIDE SEQUENCE [LARGE SCALE GENOMIC DNA]</scope>
    <source>
        <strain evidence="2 3">TBG75A20</strain>
    </source>
</reference>
<gene>
    <name evidence="2" type="ORF">B7P34_25565</name>
</gene>
<sequence>MLPCSFGTGGDGVTGQGHGWEGMQWQEWKHVEVIRWRLEQGADPDDLNGSRPLHQAVMSGSPQVVMELALRVADVDALQDGTTALWEAVMENQPDSARALVAAGADPWRQLIAGWSPGRLSLAGPTPNLFTIPDGQQGLSDTERAAVHQARQLLAVLKDIHYEGLGLVCVAGIDAPEAIRRLQAIPVEGSRLHALQKPSWGEDLRTVGVTTVPGGCIVTQPWGYAPQMPGVQKLLSAGTSCYGLYANAKSGDQGSIARNGTIEDWDLIPGGDLDPEDTPTSEDVLQHYLYRHNAVAYACAWAGLHLTDTHAVFGPPDTWVDLPERDYWHS</sequence>
<dbReference type="PROSITE" id="PS50297">
    <property type="entry name" value="ANK_REP_REGION"/>
    <property type="match status" value="1"/>
</dbReference>
<protein>
    <recommendedName>
        <fullName evidence="4">Ankyrin repeat domain-containing protein</fullName>
    </recommendedName>
</protein>
<evidence type="ECO:0000313" key="3">
    <source>
        <dbReference type="Proteomes" id="UP000242427"/>
    </source>
</evidence>
<dbReference type="InterPro" id="IPR002110">
    <property type="entry name" value="Ankyrin_rpt"/>
</dbReference>
<evidence type="ECO:0000256" key="1">
    <source>
        <dbReference type="PROSITE-ProRule" id="PRU00023"/>
    </source>
</evidence>
<evidence type="ECO:0008006" key="4">
    <source>
        <dbReference type="Google" id="ProtNLM"/>
    </source>
</evidence>
<keyword evidence="1" id="KW-0040">ANK repeat</keyword>
<dbReference type="PROSITE" id="PS50088">
    <property type="entry name" value="ANK_REPEAT"/>
    <property type="match status" value="1"/>
</dbReference>
<dbReference type="Pfam" id="PF12796">
    <property type="entry name" value="Ank_2"/>
    <property type="match status" value="1"/>
</dbReference>
<keyword evidence="3" id="KW-1185">Reference proteome</keyword>